<dbReference type="Gene3D" id="1.25.40.1000">
    <property type="match status" value="1"/>
</dbReference>
<dbReference type="GO" id="GO:0003677">
    <property type="term" value="F:DNA binding"/>
    <property type="evidence" value="ECO:0007669"/>
    <property type="project" value="InterPro"/>
</dbReference>
<dbReference type="Pfam" id="PF13424">
    <property type="entry name" value="TPR_12"/>
    <property type="match status" value="1"/>
</dbReference>
<name>A0AA41X642_9BACI</name>
<dbReference type="AlphaFoldDB" id="A0AA41X642"/>
<dbReference type="Proteomes" id="UP001156102">
    <property type="component" value="Unassembled WGS sequence"/>
</dbReference>
<dbReference type="SMART" id="SM00028">
    <property type="entry name" value="TPR"/>
    <property type="match status" value="4"/>
</dbReference>
<evidence type="ECO:0000259" key="2">
    <source>
        <dbReference type="PROSITE" id="PS50943"/>
    </source>
</evidence>
<keyword evidence="1" id="KW-0175">Coiled coil</keyword>
<dbReference type="InterPro" id="IPR001387">
    <property type="entry name" value="Cro/C1-type_HTH"/>
</dbReference>
<dbReference type="Pfam" id="PF01381">
    <property type="entry name" value="HTH_3"/>
    <property type="match status" value="1"/>
</dbReference>
<dbReference type="SMART" id="SM00530">
    <property type="entry name" value="HTH_XRE"/>
    <property type="match status" value="1"/>
</dbReference>
<dbReference type="RefSeq" id="WP_254759404.1">
    <property type="nucleotide sequence ID" value="NZ_JANCLT010000006.1"/>
</dbReference>
<accession>A0AA41X642</accession>
<evidence type="ECO:0000256" key="1">
    <source>
        <dbReference type="SAM" id="Coils"/>
    </source>
</evidence>
<dbReference type="InterPro" id="IPR010982">
    <property type="entry name" value="Lambda_DNA-bd_dom_sf"/>
</dbReference>
<feature type="coiled-coil region" evidence="1">
    <location>
        <begin position="113"/>
        <end position="143"/>
    </location>
</feature>
<dbReference type="PROSITE" id="PS50943">
    <property type="entry name" value="HTH_CROC1"/>
    <property type="match status" value="1"/>
</dbReference>
<dbReference type="SUPFAM" id="SSF47413">
    <property type="entry name" value="lambda repressor-like DNA-binding domains"/>
    <property type="match status" value="1"/>
</dbReference>
<dbReference type="CDD" id="cd00093">
    <property type="entry name" value="HTH_XRE"/>
    <property type="match status" value="1"/>
</dbReference>
<evidence type="ECO:0000313" key="3">
    <source>
        <dbReference type="EMBL" id="MCP8969482.1"/>
    </source>
</evidence>
<dbReference type="EMBL" id="JANCLT010000006">
    <property type="protein sequence ID" value="MCP8969482.1"/>
    <property type="molecule type" value="Genomic_DNA"/>
</dbReference>
<keyword evidence="4" id="KW-1185">Reference proteome</keyword>
<sequence>MQSTKLVGKDLFYKRLEKKMKQEELCRGICSVSYLSKIENDRLVPSADILRLLCERLGIEEDSVRDMEEDVADKLDKWNAALRDTEREAAAELYGELEAKLARISNAEILNYYNVLRLRYKVLVRDMQEAEQLAKDLKKAAAKYAPFHRMLYTYVCGIMACIKGEWGQGIHVLTEAEKQARELKYFEAGMYYNLALAHSRMHNVYKSLYFAQIAMDGLQNDYMFRVIINCQIIMAINYTRLGEYERALQTYEKILQAAASFSDRSEIYAIVYHNMGHVHSHQHNLESAIKWYLKSLGHKQSGTDSYLVTLQELVSQYLSLNLLEEAKSWITVGVEIALQGVVEEHWKYIFQAAYYKYCSNSKLYKEFLEKEAIPFFKDRKSWHNLKKVYLQLAEYFEMKLEYKESARYYKLAVQIAEQGREEKI</sequence>
<dbReference type="SUPFAM" id="SSF48452">
    <property type="entry name" value="TPR-like"/>
    <property type="match status" value="1"/>
</dbReference>
<feature type="domain" description="HTH cro/C1-type" evidence="2">
    <location>
        <begin position="15"/>
        <end position="64"/>
    </location>
</feature>
<reference evidence="3" key="1">
    <citation type="submission" date="2022-07" db="EMBL/GenBank/DDBJ databases">
        <authorList>
            <person name="Li W.-J."/>
            <person name="Deng Q.-Q."/>
        </authorList>
    </citation>
    <scope>NUCLEOTIDE SEQUENCE</scope>
    <source>
        <strain evidence="3">SYSU M60031</strain>
    </source>
</reference>
<comment type="caution">
    <text evidence="3">The sequence shown here is derived from an EMBL/GenBank/DDBJ whole genome shotgun (WGS) entry which is preliminary data.</text>
</comment>
<proteinExistence type="predicted"/>
<dbReference type="Gene3D" id="1.25.40.10">
    <property type="entry name" value="Tetratricopeptide repeat domain"/>
    <property type="match status" value="1"/>
</dbReference>
<organism evidence="3 4">
    <name type="scientific">Ectobacillus ponti</name>
    <dbReference type="NCBI Taxonomy" id="2961894"/>
    <lineage>
        <taxon>Bacteria</taxon>
        <taxon>Bacillati</taxon>
        <taxon>Bacillota</taxon>
        <taxon>Bacilli</taxon>
        <taxon>Bacillales</taxon>
        <taxon>Bacillaceae</taxon>
        <taxon>Ectobacillus</taxon>
    </lineage>
</organism>
<dbReference type="InterPro" id="IPR011990">
    <property type="entry name" value="TPR-like_helical_dom_sf"/>
</dbReference>
<evidence type="ECO:0000313" key="4">
    <source>
        <dbReference type="Proteomes" id="UP001156102"/>
    </source>
</evidence>
<protein>
    <submittedName>
        <fullName evidence="3">Tetratricopeptide repeat protein</fullName>
    </submittedName>
</protein>
<dbReference type="InterPro" id="IPR019734">
    <property type="entry name" value="TPR_rpt"/>
</dbReference>
<dbReference type="Gene3D" id="1.10.260.40">
    <property type="entry name" value="lambda repressor-like DNA-binding domains"/>
    <property type="match status" value="1"/>
</dbReference>
<dbReference type="Pfam" id="PF18801">
    <property type="entry name" value="RapH_N"/>
    <property type="match status" value="1"/>
</dbReference>
<gene>
    <name evidence="3" type="ORF">NK662_13180</name>
</gene>